<dbReference type="AlphaFoldDB" id="A0A4Y7QN57"/>
<evidence type="ECO:0008006" key="4">
    <source>
        <dbReference type="Google" id="ProtNLM"/>
    </source>
</evidence>
<keyword evidence="3" id="KW-1185">Reference proteome</keyword>
<organism evidence="2 3">
    <name type="scientific">Rickenella mellea</name>
    <dbReference type="NCBI Taxonomy" id="50990"/>
    <lineage>
        <taxon>Eukaryota</taxon>
        <taxon>Fungi</taxon>
        <taxon>Dikarya</taxon>
        <taxon>Basidiomycota</taxon>
        <taxon>Agaricomycotina</taxon>
        <taxon>Agaricomycetes</taxon>
        <taxon>Hymenochaetales</taxon>
        <taxon>Rickenellaceae</taxon>
        <taxon>Rickenella</taxon>
    </lineage>
</organism>
<evidence type="ECO:0000313" key="3">
    <source>
        <dbReference type="Proteomes" id="UP000294933"/>
    </source>
</evidence>
<evidence type="ECO:0000313" key="2">
    <source>
        <dbReference type="EMBL" id="TDL28806.1"/>
    </source>
</evidence>
<dbReference type="OrthoDB" id="3353673at2759"/>
<sequence>MSEEHHHLFATMPQQSAVYPFKAIANGHQRHVGTIYMEEASDVNLPSNDRNDWYYPALPSTDSEEDTLHVGAKGGNWGNKTAKGARWIRRGKKAAWGPGRDEWEVEERARKRIKSLLPQSRSPSPPSLPHLRSPSPPLTAPYPRPDVQHTSYASFVLDPAVSHSFRSNLLTDLEHTTANLIEGEASMRRTLGKLWQVLSEDPDLVDGEVDQIAKQEEADDHENDDIDERERRIARAPDLTNPTHKLFLTTFGHGETEGYDGPPLGSPQAQLETLEKAVATIKELHDDGREYMERLAEIREGLGDLRTQRNSVWTKVRESAYSELREIVTTSGL</sequence>
<accession>A0A4Y7QN57</accession>
<dbReference type="Proteomes" id="UP000294933">
    <property type="component" value="Unassembled WGS sequence"/>
</dbReference>
<proteinExistence type="predicted"/>
<dbReference type="EMBL" id="ML170157">
    <property type="protein sequence ID" value="TDL28806.1"/>
    <property type="molecule type" value="Genomic_DNA"/>
</dbReference>
<reference evidence="2 3" key="1">
    <citation type="submission" date="2018-06" db="EMBL/GenBank/DDBJ databases">
        <title>A transcriptomic atlas of mushroom development highlights an independent origin of complex multicellularity.</title>
        <authorList>
            <consortium name="DOE Joint Genome Institute"/>
            <person name="Krizsan K."/>
            <person name="Almasi E."/>
            <person name="Merenyi Z."/>
            <person name="Sahu N."/>
            <person name="Viragh M."/>
            <person name="Koszo T."/>
            <person name="Mondo S."/>
            <person name="Kiss B."/>
            <person name="Balint B."/>
            <person name="Kues U."/>
            <person name="Barry K."/>
            <person name="Hegedus J.C."/>
            <person name="Henrissat B."/>
            <person name="Johnson J."/>
            <person name="Lipzen A."/>
            <person name="Ohm R."/>
            <person name="Nagy I."/>
            <person name="Pangilinan J."/>
            <person name="Yan J."/>
            <person name="Xiong Y."/>
            <person name="Grigoriev I.V."/>
            <person name="Hibbett D.S."/>
            <person name="Nagy L.G."/>
        </authorList>
    </citation>
    <scope>NUCLEOTIDE SEQUENCE [LARGE SCALE GENOMIC DNA]</scope>
    <source>
        <strain evidence="2 3">SZMC22713</strain>
    </source>
</reference>
<gene>
    <name evidence="2" type="ORF">BD410DRAFT_738528</name>
</gene>
<dbReference type="VEuPathDB" id="FungiDB:BD410DRAFT_738528"/>
<feature type="compositionally biased region" description="Pro residues" evidence="1">
    <location>
        <begin position="123"/>
        <end position="144"/>
    </location>
</feature>
<name>A0A4Y7QN57_9AGAM</name>
<feature type="region of interest" description="Disordered" evidence="1">
    <location>
        <begin position="114"/>
        <end position="146"/>
    </location>
</feature>
<dbReference type="STRING" id="50990.A0A4Y7QN57"/>
<evidence type="ECO:0000256" key="1">
    <source>
        <dbReference type="SAM" id="MobiDB-lite"/>
    </source>
</evidence>
<protein>
    <recommendedName>
        <fullName evidence="4">Transcriptional regulatory protein RXT2 N-terminal domain-containing protein</fullName>
    </recommendedName>
</protein>